<sequence length="273" mass="30742">MGIISQLNKLGLVRGLPNPKFASNALCEACQKGKFSKTSFKAKIVVSTSRPIELLHIDLFGLVKTASINGKKYGLVIVDDYSQAVNTAYYIHNRISIQPIMGYSEHFKGYTIFNTETRIIEESIHVRFNDKLDPKKSKLVEKFADLKINLSESKDTDSGEKDSEGKAKESEESTKPEAIIDLTHQKKSRSRTSHSEELIMGDKNALVRTRSSFKPSEETILGLTSLIEHTSIDEALLDNEWILAIQEELDQFTRNNVWDLVQKPKGFHVIGTK</sequence>
<gene>
    <name evidence="3" type="ORF">KIW84_051149</name>
</gene>
<evidence type="ECO:0000259" key="2">
    <source>
        <dbReference type="Pfam" id="PF25597"/>
    </source>
</evidence>
<comment type="caution">
    <text evidence="3">The sequence shown here is derived from an EMBL/GenBank/DDBJ whole genome shotgun (WGS) entry which is preliminary data.</text>
</comment>
<dbReference type="InterPro" id="IPR039537">
    <property type="entry name" value="Retrotran_Ty1/copia-like"/>
</dbReference>
<dbReference type="PANTHER" id="PTHR42648:SF21">
    <property type="entry name" value="CYSTEINE-RICH RLK (RECEPTOR-LIKE PROTEIN KINASE) 8"/>
    <property type="match status" value="1"/>
</dbReference>
<name>A0A9D4WLS4_PEA</name>
<dbReference type="PANTHER" id="PTHR42648">
    <property type="entry name" value="TRANSPOSASE, PUTATIVE-RELATED"/>
    <property type="match status" value="1"/>
</dbReference>
<organism evidence="3 4">
    <name type="scientific">Pisum sativum</name>
    <name type="common">Garden pea</name>
    <name type="synonym">Lathyrus oleraceus</name>
    <dbReference type="NCBI Taxonomy" id="3888"/>
    <lineage>
        <taxon>Eukaryota</taxon>
        <taxon>Viridiplantae</taxon>
        <taxon>Streptophyta</taxon>
        <taxon>Embryophyta</taxon>
        <taxon>Tracheophyta</taxon>
        <taxon>Spermatophyta</taxon>
        <taxon>Magnoliopsida</taxon>
        <taxon>eudicotyledons</taxon>
        <taxon>Gunneridae</taxon>
        <taxon>Pentapetalae</taxon>
        <taxon>rosids</taxon>
        <taxon>fabids</taxon>
        <taxon>Fabales</taxon>
        <taxon>Fabaceae</taxon>
        <taxon>Papilionoideae</taxon>
        <taxon>50 kb inversion clade</taxon>
        <taxon>NPAAA clade</taxon>
        <taxon>Hologalegina</taxon>
        <taxon>IRL clade</taxon>
        <taxon>Fabeae</taxon>
        <taxon>Lathyrus</taxon>
    </lineage>
</organism>
<evidence type="ECO:0000313" key="3">
    <source>
        <dbReference type="EMBL" id="KAI5403892.1"/>
    </source>
</evidence>
<dbReference type="InterPro" id="IPR036397">
    <property type="entry name" value="RNaseH_sf"/>
</dbReference>
<proteinExistence type="predicted"/>
<dbReference type="Pfam" id="PF25597">
    <property type="entry name" value="SH3_retrovirus"/>
    <property type="match status" value="1"/>
</dbReference>
<keyword evidence="4" id="KW-1185">Reference proteome</keyword>
<dbReference type="EMBL" id="JAMSHJ010000005">
    <property type="protein sequence ID" value="KAI5403892.1"/>
    <property type="molecule type" value="Genomic_DNA"/>
</dbReference>
<feature type="domain" description="Retroviral polymerase SH3-like" evidence="2">
    <location>
        <begin position="101"/>
        <end position="137"/>
    </location>
</feature>
<dbReference type="AlphaFoldDB" id="A0A9D4WLS4"/>
<feature type="compositionally biased region" description="Basic and acidic residues" evidence="1">
    <location>
        <begin position="154"/>
        <end position="175"/>
    </location>
</feature>
<evidence type="ECO:0000256" key="1">
    <source>
        <dbReference type="SAM" id="MobiDB-lite"/>
    </source>
</evidence>
<evidence type="ECO:0000313" key="4">
    <source>
        <dbReference type="Proteomes" id="UP001058974"/>
    </source>
</evidence>
<accession>A0A9D4WLS4</accession>
<dbReference type="Gene3D" id="3.30.420.10">
    <property type="entry name" value="Ribonuclease H-like superfamily/Ribonuclease H"/>
    <property type="match status" value="1"/>
</dbReference>
<dbReference type="GO" id="GO:0003676">
    <property type="term" value="F:nucleic acid binding"/>
    <property type="evidence" value="ECO:0007669"/>
    <property type="project" value="InterPro"/>
</dbReference>
<reference evidence="3 4" key="1">
    <citation type="journal article" date="2022" name="Nat. Genet.">
        <title>Improved pea reference genome and pan-genome highlight genomic features and evolutionary characteristics.</title>
        <authorList>
            <person name="Yang T."/>
            <person name="Liu R."/>
            <person name="Luo Y."/>
            <person name="Hu S."/>
            <person name="Wang D."/>
            <person name="Wang C."/>
            <person name="Pandey M.K."/>
            <person name="Ge S."/>
            <person name="Xu Q."/>
            <person name="Li N."/>
            <person name="Li G."/>
            <person name="Huang Y."/>
            <person name="Saxena R.K."/>
            <person name="Ji Y."/>
            <person name="Li M."/>
            <person name="Yan X."/>
            <person name="He Y."/>
            <person name="Liu Y."/>
            <person name="Wang X."/>
            <person name="Xiang C."/>
            <person name="Varshney R.K."/>
            <person name="Ding H."/>
            <person name="Gao S."/>
            <person name="Zong X."/>
        </authorList>
    </citation>
    <scope>NUCLEOTIDE SEQUENCE [LARGE SCALE GENOMIC DNA]</scope>
    <source>
        <strain evidence="3 4">cv. Zhongwan 6</strain>
    </source>
</reference>
<feature type="region of interest" description="Disordered" evidence="1">
    <location>
        <begin position="154"/>
        <end position="196"/>
    </location>
</feature>
<dbReference type="Proteomes" id="UP001058974">
    <property type="component" value="Chromosome 5"/>
</dbReference>
<dbReference type="InterPro" id="IPR057670">
    <property type="entry name" value="SH3_retrovirus"/>
</dbReference>
<dbReference type="Gramene" id="Psat05G0114900-T1">
    <property type="protein sequence ID" value="KAI5403892.1"/>
    <property type="gene ID" value="KIW84_051149"/>
</dbReference>
<protein>
    <recommendedName>
        <fullName evidence="2">Retroviral polymerase SH3-like domain-containing protein</fullName>
    </recommendedName>
</protein>